<gene>
    <name evidence="1" type="ORF">VNO80_15171</name>
</gene>
<reference evidence="1 2" key="1">
    <citation type="submission" date="2024-01" db="EMBL/GenBank/DDBJ databases">
        <title>The genomes of 5 underutilized Papilionoideae crops provide insights into root nodulation and disease resistanc.</title>
        <authorList>
            <person name="Jiang F."/>
        </authorList>
    </citation>
    <scope>NUCLEOTIDE SEQUENCE [LARGE SCALE GENOMIC DNA]</scope>
    <source>
        <strain evidence="1">JINMINGXINNONG_FW02</strain>
        <tissue evidence="1">Leaves</tissue>
    </source>
</reference>
<keyword evidence="2" id="KW-1185">Reference proteome</keyword>
<evidence type="ECO:0000313" key="2">
    <source>
        <dbReference type="Proteomes" id="UP001374584"/>
    </source>
</evidence>
<comment type="caution">
    <text evidence="1">The sequence shown here is derived from an EMBL/GenBank/DDBJ whole genome shotgun (WGS) entry which is preliminary data.</text>
</comment>
<sequence length="137" mass="15082">MAASATNGMWIIVEKDVKAQERVASPGFQKNGWENLMEKDMDAFPQFVVLIVKHVLPIMPLPFAKVHCVLTFPPTEKLERNKMRIHGSLQCWCVCLLGLVESLVAANDSGSAATGDGWTAIKTASRAAEETGWKRVL</sequence>
<dbReference type="EMBL" id="JAYMYR010000006">
    <property type="protein sequence ID" value="KAK7355907.1"/>
    <property type="molecule type" value="Genomic_DNA"/>
</dbReference>
<proteinExistence type="predicted"/>
<evidence type="ECO:0000313" key="1">
    <source>
        <dbReference type="EMBL" id="KAK7355907.1"/>
    </source>
</evidence>
<name>A0AAN9R1L3_PHACN</name>
<organism evidence="1 2">
    <name type="scientific">Phaseolus coccineus</name>
    <name type="common">Scarlet runner bean</name>
    <name type="synonym">Phaseolus multiflorus</name>
    <dbReference type="NCBI Taxonomy" id="3886"/>
    <lineage>
        <taxon>Eukaryota</taxon>
        <taxon>Viridiplantae</taxon>
        <taxon>Streptophyta</taxon>
        <taxon>Embryophyta</taxon>
        <taxon>Tracheophyta</taxon>
        <taxon>Spermatophyta</taxon>
        <taxon>Magnoliopsida</taxon>
        <taxon>eudicotyledons</taxon>
        <taxon>Gunneridae</taxon>
        <taxon>Pentapetalae</taxon>
        <taxon>rosids</taxon>
        <taxon>fabids</taxon>
        <taxon>Fabales</taxon>
        <taxon>Fabaceae</taxon>
        <taxon>Papilionoideae</taxon>
        <taxon>50 kb inversion clade</taxon>
        <taxon>NPAAA clade</taxon>
        <taxon>indigoferoid/millettioid clade</taxon>
        <taxon>Phaseoleae</taxon>
        <taxon>Phaseolus</taxon>
    </lineage>
</organism>
<dbReference type="Proteomes" id="UP001374584">
    <property type="component" value="Unassembled WGS sequence"/>
</dbReference>
<accession>A0AAN9R1L3</accession>
<dbReference type="AlphaFoldDB" id="A0AAN9R1L3"/>
<protein>
    <submittedName>
        <fullName evidence="1">Uncharacterized protein</fullName>
    </submittedName>
</protein>